<evidence type="ECO:0000313" key="2">
    <source>
        <dbReference type="Proteomes" id="UP000317835"/>
    </source>
</evidence>
<dbReference type="EMBL" id="CP036426">
    <property type="protein sequence ID" value="QDV34471.1"/>
    <property type="molecule type" value="Genomic_DNA"/>
</dbReference>
<keyword evidence="2" id="KW-1185">Reference proteome</keyword>
<reference evidence="1 2" key="1">
    <citation type="submission" date="2019-02" db="EMBL/GenBank/DDBJ databases">
        <title>Deep-cultivation of Planctomycetes and their phenomic and genomic characterization uncovers novel biology.</title>
        <authorList>
            <person name="Wiegand S."/>
            <person name="Jogler M."/>
            <person name="Boedeker C."/>
            <person name="Pinto D."/>
            <person name="Vollmers J."/>
            <person name="Rivas-Marin E."/>
            <person name="Kohn T."/>
            <person name="Peeters S.H."/>
            <person name="Heuer A."/>
            <person name="Rast P."/>
            <person name="Oberbeckmann S."/>
            <person name="Bunk B."/>
            <person name="Jeske O."/>
            <person name="Meyerdierks A."/>
            <person name="Storesund J.E."/>
            <person name="Kallscheuer N."/>
            <person name="Luecker S."/>
            <person name="Lage O.M."/>
            <person name="Pohl T."/>
            <person name="Merkel B.J."/>
            <person name="Hornburger P."/>
            <person name="Mueller R.-W."/>
            <person name="Bruemmer F."/>
            <person name="Labrenz M."/>
            <person name="Spormann A.M."/>
            <person name="Op den Camp H."/>
            <person name="Overmann J."/>
            <person name="Amann R."/>
            <person name="Jetten M.S.M."/>
            <person name="Mascher T."/>
            <person name="Medema M.H."/>
            <person name="Devos D.P."/>
            <person name="Kaster A.-K."/>
            <person name="Ovreas L."/>
            <person name="Rohde M."/>
            <person name="Galperin M.Y."/>
            <person name="Jogler C."/>
        </authorList>
    </citation>
    <scope>NUCLEOTIDE SEQUENCE [LARGE SCALE GENOMIC DNA]</scope>
    <source>
        <strain evidence="1 2">ElP</strain>
    </source>
</reference>
<dbReference type="OrthoDB" id="5498373at2"/>
<name>A0A518H0W6_9BACT</name>
<dbReference type="GO" id="GO:0003676">
    <property type="term" value="F:nucleic acid binding"/>
    <property type="evidence" value="ECO:0007669"/>
    <property type="project" value="InterPro"/>
</dbReference>
<dbReference type="RefSeq" id="WP_145269373.1">
    <property type="nucleotide sequence ID" value="NZ_CP036426.1"/>
</dbReference>
<dbReference type="InterPro" id="IPR012337">
    <property type="entry name" value="RNaseH-like_sf"/>
</dbReference>
<dbReference type="Gene3D" id="3.30.420.10">
    <property type="entry name" value="Ribonuclease H-like superfamily/Ribonuclease H"/>
    <property type="match status" value="2"/>
</dbReference>
<accession>A0A518H0W6</accession>
<protein>
    <submittedName>
        <fullName evidence="1">Uncharacterized protein</fullName>
    </submittedName>
</protein>
<sequence>MRWIGIDEAGYGPNLGPMVMAAVAAEGPGPARPDLWGDCALGVCRAGVRGPRLWVDDSKRLYRGGVGLDRLEAAALAAIDACGLPGPGTLSGLLRALGVDPEREAELRPWIPEGGDPPVPRPSSAGRVASAIRLGAFSGRPWRIEAIRGVVLGPRRFNHLLGESGSKASVHASAFAGLLRWAWDRSADGEPTLIRGDKHGGRHFYGPLIRAALPPCSVVAEAEGPGLSRYAIRGEGRAIAVELLPRADADDGLVALASIACKLVREHWMAAFNAYWASRVPGLKASAGYPVDAARFRRELLDRLPEPDPPPSCWWRQK</sequence>
<dbReference type="Proteomes" id="UP000317835">
    <property type="component" value="Chromosome"/>
</dbReference>
<organism evidence="1 2">
    <name type="scientific">Tautonia plasticadhaerens</name>
    <dbReference type="NCBI Taxonomy" id="2527974"/>
    <lineage>
        <taxon>Bacteria</taxon>
        <taxon>Pseudomonadati</taxon>
        <taxon>Planctomycetota</taxon>
        <taxon>Planctomycetia</taxon>
        <taxon>Isosphaerales</taxon>
        <taxon>Isosphaeraceae</taxon>
        <taxon>Tautonia</taxon>
    </lineage>
</organism>
<gene>
    <name evidence="1" type="ORF">ElP_23600</name>
</gene>
<dbReference type="SUPFAM" id="SSF53098">
    <property type="entry name" value="Ribonuclease H-like"/>
    <property type="match status" value="1"/>
</dbReference>
<dbReference type="KEGG" id="tpla:ElP_23600"/>
<evidence type="ECO:0000313" key="1">
    <source>
        <dbReference type="EMBL" id="QDV34471.1"/>
    </source>
</evidence>
<proteinExistence type="predicted"/>
<dbReference type="AlphaFoldDB" id="A0A518H0W6"/>
<dbReference type="InterPro" id="IPR036397">
    <property type="entry name" value="RNaseH_sf"/>
</dbReference>